<organism evidence="1 2">
    <name type="scientific">Legionella adelaidensis</name>
    <dbReference type="NCBI Taxonomy" id="45056"/>
    <lineage>
        <taxon>Bacteria</taxon>
        <taxon>Pseudomonadati</taxon>
        <taxon>Pseudomonadota</taxon>
        <taxon>Gammaproteobacteria</taxon>
        <taxon>Legionellales</taxon>
        <taxon>Legionellaceae</taxon>
        <taxon>Legionella</taxon>
    </lineage>
</organism>
<dbReference type="AlphaFoldDB" id="A0A448NCF3"/>
<accession>A0A448NCF3</accession>
<proteinExistence type="predicted"/>
<gene>
    <name evidence="1" type="ORF">NCTC12735_01219</name>
</gene>
<evidence type="ECO:0000313" key="1">
    <source>
        <dbReference type="EMBL" id="VEH85584.1"/>
    </source>
</evidence>
<dbReference type="KEGG" id="ladl:NCTC12735_01219"/>
<dbReference type="RefSeq" id="WP_131739699.1">
    <property type="nucleotide sequence ID" value="NZ_CAAAHS010000005.1"/>
</dbReference>
<dbReference type="Proteomes" id="UP000281170">
    <property type="component" value="Plasmid 19"/>
</dbReference>
<dbReference type="EMBL" id="LR134428">
    <property type="protein sequence ID" value="VEH85584.1"/>
    <property type="molecule type" value="Genomic_DNA"/>
</dbReference>
<keyword evidence="1" id="KW-0614">Plasmid</keyword>
<protein>
    <submittedName>
        <fullName evidence="1">Uncharacterized protein</fullName>
    </submittedName>
</protein>
<name>A0A448NCF3_9GAMM</name>
<sequence length="217" mass="24753">MHTRNRSRRCNPSSALEQYKQVTTPVDAGGGLTYTHVYDKPNLDALGIPDGTTTSITETRTENHFDITPLCTAYQDYDTYYEINVDGSDRTFQQRHACNELIGGLQRLLPIHMLQRYCDPATPFYPLPQFNGKFIRSTDFYNSVMISLFSSSRFSEYALIRASRILRPRKSPGWGREDGLPSMDLAAIRRLDEVSTSKIEEMTRQLSQPTHAARPHL</sequence>
<reference evidence="1 2" key="1">
    <citation type="submission" date="2018-12" db="EMBL/GenBank/DDBJ databases">
        <authorList>
            <consortium name="Pathogen Informatics"/>
        </authorList>
    </citation>
    <scope>NUCLEOTIDE SEQUENCE [LARGE SCALE GENOMIC DNA]</scope>
    <source>
        <strain evidence="1 2">NCTC12735</strain>
        <plasmid evidence="2">19</plasmid>
    </source>
</reference>
<geneLocation type="plasmid" evidence="1 2">
    <name>19</name>
</geneLocation>
<evidence type="ECO:0000313" key="2">
    <source>
        <dbReference type="Proteomes" id="UP000281170"/>
    </source>
</evidence>